<dbReference type="InterPro" id="IPR003961">
    <property type="entry name" value="FN3_dom"/>
</dbReference>
<dbReference type="EMBL" id="JAUKUD010000001">
    <property type="protein sequence ID" value="KAK0753885.1"/>
    <property type="molecule type" value="Genomic_DNA"/>
</dbReference>
<dbReference type="PANTHER" id="PTHR31915">
    <property type="entry name" value="SKICH DOMAIN-CONTAINING PROTEIN"/>
    <property type="match status" value="1"/>
</dbReference>
<evidence type="ECO:0000256" key="1">
    <source>
        <dbReference type="SAM" id="MobiDB-lite"/>
    </source>
</evidence>
<feature type="compositionally biased region" description="Basic and acidic residues" evidence="1">
    <location>
        <begin position="954"/>
        <end position="968"/>
    </location>
</feature>
<keyword evidence="2" id="KW-0472">Membrane</keyword>
<feature type="compositionally biased region" description="Basic and acidic residues" evidence="1">
    <location>
        <begin position="461"/>
        <end position="475"/>
    </location>
</feature>
<feature type="compositionally biased region" description="Basic and acidic residues" evidence="1">
    <location>
        <begin position="384"/>
        <end position="438"/>
    </location>
</feature>
<feature type="region of interest" description="Disordered" evidence="1">
    <location>
        <begin position="214"/>
        <end position="306"/>
    </location>
</feature>
<evidence type="ECO:0000259" key="3">
    <source>
        <dbReference type="PROSITE" id="PS50853"/>
    </source>
</evidence>
<feature type="region of interest" description="Disordered" evidence="1">
    <location>
        <begin position="644"/>
        <end position="690"/>
    </location>
</feature>
<keyword evidence="5" id="KW-1185">Reference proteome</keyword>
<keyword evidence="2" id="KW-0812">Transmembrane</keyword>
<feature type="region of interest" description="Disordered" evidence="1">
    <location>
        <begin position="341"/>
        <end position="446"/>
    </location>
</feature>
<dbReference type="CDD" id="cd00063">
    <property type="entry name" value="FN3"/>
    <property type="match status" value="1"/>
</dbReference>
<keyword evidence="2" id="KW-1133">Transmembrane helix</keyword>
<feature type="transmembrane region" description="Helical" evidence="2">
    <location>
        <begin position="31"/>
        <end position="49"/>
    </location>
</feature>
<evidence type="ECO:0000313" key="4">
    <source>
        <dbReference type="EMBL" id="KAK0753885.1"/>
    </source>
</evidence>
<dbReference type="SMART" id="SM00060">
    <property type="entry name" value="FN3"/>
    <property type="match status" value="1"/>
</dbReference>
<feature type="compositionally biased region" description="Basic and acidic residues" evidence="1">
    <location>
        <begin position="660"/>
        <end position="673"/>
    </location>
</feature>
<feature type="compositionally biased region" description="Gly residues" evidence="1">
    <location>
        <begin position="1060"/>
        <end position="1074"/>
    </location>
</feature>
<dbReference type="Pfam" id="PF00041">
    <property type="entry name" value="fn3"/>
    <property type="match status" value="1"/>
</dbReference>
<dbReference type="Proteomes" id="UP001172155">
    <property type="component" value="Unassembled WGS sequence"/>
</dbReference>
<dbReference type="PROSITE" id="PS50853">
    <property type="entry name" value="FN3"/>
    <property type="match status" value="1"/>
</dbReference>
<dbReference type="InterPro" id="IPR051002">
    <property type="entry name" value="UBA_autophagy_assoc_protein"/>
</dbReference>
<evidence type="ECO:0000256" key="2">
    <source>
        <dbReference type="SAM" id="Phobius"/>
    </source>
</evidence>
<feature type="region of interest" description="Disordered" evidence="1">
    <location>
        <begin position="820"/>
        <end position="1095"/>
    </location>
</feature>
<reference evidence="4" key="1">
    <citation type="submission" date="2023-06" db="EMBL/GenBank/DDBJ databases">
        <title>Genome-scale phylogeny and comparative genomics of the fungal order Sordariales.</title>
        <authorList>
            <consortium name="Lawrence Berkeley National Laboratory"/>
            <person name="Hensen N."/>
            <person name="Bonometti L."/>
            <person name="Westerberg I."/>
            <person name="Brannstrom I.O."/>
            <person name="Guillou S."/>
            <person name="Cros-Aarteil S."/>
            <person name="Calhoun S."/>
            <person name="Haridas S."/>
            <person name="Kuo A."/>
            <person name="Mondo S."/>
            <person name="Pangilinan J."/>
            <person name="Riley R."/>
            <person name="LaButti K."/>
            <person name="Andreopoulos B."/>
            <person name="Lipzen A."/>
            <person name="Chen C."/>
            <person name="Yanf M."/>
            <person name="Daum C."/>
            <person name="Ng V."/>
            <person name="Clum A."/>
            <person name="Steindorff A."/>
            <person name="Ohm R."/>
            <person name="Martin F."/>
            <person name="Silar P."/>
            <person name="Natvig D."/>
            <person name="Lalanne C."/>
            <person name="Gautier V."/>
            <person name="Ament-velasquez S.L."/>
            <person name="Kruys A."/>
            <person name="Hutchinson M.I."/>
            <person name="Powell A.J."/>
            <person name="Barry K."/>
            <person name="Miller A.N."/>
            <person name="Grigoriev I.V."/>
            <person name="Debuchy R."/>
            <person name="Gladieux P."/>
            <person name="Thoren M.H."/>
            <person name="Johannesson H."/>
        </authorList>
    </citation>
    <scope>NUCLEOTIDE SEQUENCE</scope>
    <source>
        <strain evidence="4">SMH3187-1</strain>
    </source>
</reference>
<dbReference type="SUPFAM" id="SSF49265">
    <property type="entry name" value="Fibronectin type III"/>
    <property type="match status" value="1"/>
</dbReference>
<feature type="compositionally biased region" description="Basic and acidic residues" evidence="1">
    <location>
        <begin position="1161"/>
        <end position="1181"/>
    </location>
</feature>
<feature type="region of interest" description="Disordered" evidence="1">
    <location>
        <begin position="735"/>
        <end position="773"/>
    </location>
</feature>
<dbReference type="Gene3D" id="2.60.40.10">
    <property type="entry name" value="Immunoglobulins"/>
    <property type="match status" value="1"/>
</dbReference>
<feature type="compositionally biased region" description="Polar residues" evidence="1">
    <location>
        <begin position="858"/>
        <end position="870"/>
    </location>
</feature>
<proteinExistence type="predicted"/>
<feature type="compositionally biased region" description="Polar residues" evidence="1">
    <location>
        <begin position="678"/>
        <end position="690"/>
    </location>
</feature>
<feature type="compositionally biased region" description="Low complexity" evidence="1">
    <location>
        <begin position="929"/>
        <end position="946"/>
    </location>
</feature>
<name>A0AA40KCG9_9PEZI</name>
<comment type="caution">
    <text evidence="4">The sequence shown here is derived from an EMBL/GenBank/DDBJ whole genome shotgun (WGS) entry which is preliminary data.</text>
</comment>
<feature type="domain" description="Fibronectin type-III" evidence="3">
    <location>
        <begin position="122"/>
        <end position="213"/>
    </location>
</feature>
<feature type="compositionally biased region" description="Polar residues" evidence="1">
    <location>
        <begin position="832"/>
        <end position="845"/>
    </location>
</feature>
<dbReference type="InterPro" id="IPR036116">
    <property type="entry name" value="FN3_sf"/>
</dbReference>
<dbReference type="PANTHER" id="PTHR31915:SF6">
    <property type="entry name" value="SKICH DOMAIN-CONTAINING PROTEIN"/>
    <property type="match status" value="1"/>
</dbReference>
<evidence type="ECO:0000313" key="5">
    <source>
        <dbReference type="Proteomes" id="UP001172155"/>
    </source>
</evidence>
<organism evidence="4 5">
    <name type="scientific">Schizothecium vesticola</name>
    <dbReference type="NCBI Taxonomy" id="314040"/>
    <lineage>
        <taxon>Eukaryota</taxon>
        <taxon>Fungi</taxon>
        <taxon>Dikarya</taxon>
        <taxon>Ascomycota</taxon>
        <taxon>Pezizomycotina</taxon>
        <taxon>Sordariomycetes</taxon>
        <taxon>Sordariomycetidae</taxon>
        <taxon>Sordariales</taxon>
        <taxon>Schizotheciaceae</taxon>
        <taxon>Schizothecium</taxon>
    </lineage>
</organism>
<protein>
    <recommendedName>
        <fullName evidence="3">Fibronectin type-III domain-containing protein</fullName>
    </recommendedName>
</protein>
<dbReference type="InterPro" id="IPR013783">
    <property type="entry name" value="Ig-like_fold"/>
</dbReference>
<feature type="region of interest" description="Disordered" evidence="1">
    <location>
        <begin position="1117"/>
        <end position="1181"/>
    </location>
</feature>
<feature type="compositionally biased region" description="Basic and acidic residues" evidence="1">
    <location>
        <begin position="341"/>
        <end position="376"/>
    </location>
</feature>
<sequence>MSWISWMTLLVPTFLVVLASIAWWHTEPKTAAINLIACGGVVCFCVTVAPDLSRDLCLSAYASYVAAATAITTSTTTSLDVLVSSHANMLLTGAAAFWLVRRAWQTLWKPVPELISVLGVDVPDPPDVSLAGIRADAATLNWTRAPANRSVSRFLIQVNGVVVGDVAANQEPAIVVTGLKPNHYYNVRVIAVGSNNFQAGSRVVRLRTFTADGRPQLGNSRLPSNFLLEEGAGQGQGDYVDENGGPRASMPGLETATNPEQVASPGRDLNPATAAGPRRNTVTRRHSPSTASMEPPPPRDDMTNANKTLPELTEKFESIRHEMDDVMALIAKDDAENKRALDELEAEKQEKKERQKKKEEQTEKLKREVNTSDRAMRNATTRKSQRERQLKEKQAERTKFYDNMEKWETQVDEMRQKQERFDQQKRVLEKERDQKAEQLQEGNADLQDKCLQLEAELKEKREQVREAEEARKPSAGEEDGDWREQEALIRQERELKQREHHMGFVTLSKQGRKLDEQLSILNMQLQHIPVSPPQPTHIPYLAPNLAPADYDNAPFTQLKRRSRNANSLSSLSISSPLPPYSQIDPAGAVPGFASSRAANAPPGFVAPGPFMDMSMGMPQHLDEAGIRGASAPLSPSATSLLPANILDDLDDDPTRGSGLGRDHFRPTEADMAPHDPQSPASSGHISLFSSPHGSTHNLAYSSYPLEDRRAPDSILAPATAESSTNRLRDFFTSRRSQTAKGLEGEGPPLGSLKQGQSQSFPRQGEDLDSQGNKRRTTLSTSFAMFNRNSAGPDILEHGAPISRFSARNFNPFSTSHRTVLAEREAGSPRPPSTSSSDFPRPSTESGWIWGPLGGDPSVNKSRNVWPSSEAPTPWSRTPSRRPSLHGSPSAMKTSLADVGDEILHADHAPDPKDVGVIGRPRPQTAKSTAAAAAAALKPNLNPNAPAFIGNLFKPKSDKDSKAKAKDSLKSSSKAKSKGKDADTAFPLSVDPDSPPDLSRRSRDGLSVHTQASVSESRDSLSLDQPLSNTPSEPPSAKDDNVVRKLFRKSSSGKFSLPGRLGSGGGKDSVGGGLFKKGPSSIGGHSDRGFSMDRSSVDNNFDEEEAAAAAAAAAHAVRSHESVTSSPGLAPTVSVKSSGGGGGGGKVPTRWLPTFSSKKGKKEKESLDLDRGEGEGVGEERG</sequence>
<feature type="transmembrane region" description="Helical" evidence="2">
    <location>
        <begin position="6"/>
        <end position="24"/>
    </location>
</feature>
<feature type="compositionally biased region" description="Polar residues" evidence="1">
    <location>
        <begin position="1021"/>
        <end position="1030"/>
    </location>
</feature>
<dbReference type="AlphaFoldDB" id="A0AA40KCG9"/>
<gene>
    <name evidence="4" type="ORF">B0T18DRAFT_358650</name>
</gene>
<feature type="region of interest" description="Disordered" evidence="1">
    <location>
        <begin position="461"/>
        <end position="483"/>
    </location>
</feature>
<feature type="compositionally biased region" description="Basic and acidic residues" evidence="1">
    <location>
        <begin position="901"/>
        <end position="913"/>
    </location>
</feature>
<accession>A0AA40KCG9</accession>